<dbReference type="InterPro" id="IPR038735">
    <property type="entry name" value="MSMEG_1276-like_NTP-PPase_dom"/>
</dbReference>
<keyword evidence="3" id="KW-1185">Reference proteome</keyword>
<dbReference type="OrthoDB" id="9813491at2"/>
<gene>
    <name evidence="2" type="ORF">SAMN05444401_3762</name>
</gene>
<keyword evidence="1" id="KW-0175">Coiled coil</keyword>
<name>A0A1M6LSJ7_9CLOT</name>
<proteinExistence type="predicted"/>
<dbReference type="Proteomes" id="UP000184080">
    <property type="component" value="Unassembled WGS sequence"/>
</dbReference>
<accession>A0A1M6LSJ7</accession>
<sequence length="103" mass="12017">MKSYNKLVRDKIPEIIKEAGKTCNIRYADEKEQLKLLEEKLQEEVSEYIEAKNLEELADIMEVLFGLAKNLGFCEEDLLKCREDKRSKRGGFEEGVVLLEVYE</sequence>
<dbReference type="EMBL" id="FQZO01000007">
    <property type="protein sequence ID" value="SHJ74056.1"/>
    <property type="molecule type" value="Genomic_DNA"/>
</dbReference>
<dbReference type="CDD" id="cd11532">
    <property type="entry name" value="NTP-PPase_COG4997"/>
    <property type="match status" value="1"/>
</dbReference>
<protein>
    <submittedName>
        <fullName evidence="2">Predicted house-cleaning noncanonical NTP pyrophosphatase, all-alpha NTP-PPase (MazG) superfamily</fullName>
    </submittedName>
</protein>
<evidence type="ECO:0000256" key="1">
    <source>
        <dbReference type="SAM" id="Coils"/>
    </source>
</evidence>
<evidence type="ECO:0000313" key="2">
    <source>
        <dbReference type="EMBL" id="SHJ74056.1"/>
    </source>
</evidence>
<dbReference type="SUPFAM" id="SSF101386">
    <property type="entry name" value="all-alpha NTP pyrophosphatases"/>
    <property type="match status" value="1"/>
</dbReference>
<feature type="coiled-coil region" evidence="1">
    <location>
        <begin position="24"/>
        <end position="54"/>
    </location>
</feature>
<evidence type="ECO:0000313" key="3">
    <source>
        <dbReference type="Proteomes" id="UP000184080"/>
    </source>
</evidence>
<dbReference type="RefSeq" id="WP_073010358.1">
    <property type="nucleotide sequence ID" value="NZ_FQZO01000007.1"/>
</dbReference>
<reference evidence="2 3" key="1">
    <citation type="submission" date="2016-11" db="EMBL/GenBank/DDBJ databases">
        <authorList>
            <person name="Jaros S."/>
            <person name="Januszkiewicz K."/>
            <person name="Wedrychowicz H."/>
        </authorList>
    </citation>
    <scope>NUCLEOTIDE SEQUENCE [LARGE SCALE GENOMIC DNA]</scope>
    <source>
        <strain evidence="2 3">DSM 21864</strain>
    </source>
</reference>
<dbReference type="AlphaFoldDB" id="A0A1M6LSJ7"/>
<organism evidence="2 3">
    <name type="scientific">Clostridium amylolyticum</name>
    <dbReference type="NCBI Taxonomy" id="1121298"/>
    <lineage>
        <taxon>Bacteria</taxon>
        <taxon>Bacillati</taxon>
        <taxon>Bacillota</taxon>
        <taxon>Clostridia</taxon>
        <taxon>Eubacteriales</taxon>
        <taxon>Clostridiaceae</taxon>
        <taxon>Clostridium</taxon>
    </lineage>
</organism>
<dbReference type="STRING" id="1121298.SAMN05444401_3762"/>